<dbReference type="Pfam" id="PF05096">
    <property type="entry name" value="Glu_cyclase_2"/>
    <property type="match status" value="1"/>
</dbReference>
<dbReference type="InterPro" id="IPR011044">
    <property type="entry name" value="Quino_amine_DH_bsu"/>
</dbReference>
<dbReference type="PANTHER" id="PTHR31270:SF1">
    <property type="entry name" value="GLUTAMINYL-PEPTIDE CYCLOTRANSFERASE"/>
    <property type="match status" value="1"/>
</dbReference>
<organism evidence="1 2">
    <name type="scientific">Babesia gibsoni</name>
    <dbReference type="NCBI Taxonomy" id="33632"/>
    <lineage>
        <taxon>Eukaryota</taxon>
        <taxon>Sar</taxon>
        <taxon>Alveolata</taxon>
        <taxon>Apicomplexa</taxon>
        <taxon>Aconoidasida</taxon>
        <taxon>Piroplasmida</taxon>
        <taxon>Babesiidae</taxon>
        <taxon>Babesia</taxon>
    </lineage>
</organism>
<dbReference type="GO" id="GO:0016603">
    <property type="term" value="F:glutaminyl-peptide cyclotransferase activity"/>
    <property type="evidence" value="ECO:0007669"/>
    <property type="project" value="InterPro"/>
</dbReference>
<sequence>MPRAIPHFCNIGGHNVIPFTQGILFTGENRALESSGLSEESFIREFNVNTGETIRYVMLNPGHFAEGCAIVVEPSSLALYVMVLTYKNELVLLYDYATFELRHMFTIGTMGFGLTSNYDFRKVITKDFVAQQKVWMTTGDERLVSLVIPESFSKGAVTMGDAITITMNQRPLAHVNELEYVHQSDTIYANIWLTNYIVEIDYRTGECVNMWDLSSIASLQPHYVDVLNGIASNPSNDALLITGKHWPYMYFVKLYKRESTVPRYTEALTDRIMREKNSIKH</sequence>
<name>A0AAD8P849_BABGI</name>
<protein>
    <submittedName>
        <fullName evidence="1">Glutaminyl-peptide cyclotransferase like protein</fullName>
    </submittedName>
</protein>
<comment type="caution">
    <text evidence="1">The sequence shown here is derived from an EMBL/GenBank/DDBJ whole genome shotgun (WGS) entry which is preliminary data.</text>
</comment>
<reference evidence="1" key="1">
    <citation type="submission" date="2023-08" db="EMBL/GenBank/DDBJ databases">
        <title>Draft sequence of the Babesia gibsoni genome.</title>
        <authorList>
            <person name="Yamagishi J.Y."/>
            <person name="Xuan X.X."/>
        </authorList>
    </citation>
    <scope>NUCLEOTIDE SEQUENCE</scope>
    <source>
        <strain evidence="1">Azabu</strain>
    </source>
</reference>
<dbReference type="AlphaFoldDB" id="A0AAD8P849"/>
<keyword evidence="2" id="KW-1185">Reference proteome</keyword>
<gene>
    <name evidence="1" type="ORF">BgAZ_402600</name>
</gene>
<dbReference type="SUPFAM" id="SSF50969">
    <property type="entry name" value="YVTN repeat-like/Quinoprotein amine dehydrogenase"/>
    <property type="match status" value="1"/>
</dbReference>
<evidence type="ECO:0000313" key="1">
    <source>
        <dbReference type="EMBL" id="KAK1442230.1"/>
    </source>
</evidence>
<dbReference type="EMBL" id="JAVEPI010000004">
    <property type="protein sequence ID" value="KAK1442230.1"/>
    <property type="molecule type" value="Genomic_DNA"/>
</dbReference>
<dbReference type="InterPro" id="IPR007788">
    <property type="entry name" value="QCT"/>
</dbReference>
<dbReference type="Proteomes" id="UP001230268">
    <property type="component" value="Unassembled WGS sequence"/>
</dbReference>
<accession>A0AAD8P849</accession>
<dbReference type="PANTHER" id="PTHR31270">
    <property type="entry name" value="GLUTAMINYL-PEPTIDE CYCLOTRANSFERASE"/>
    <property type="match status" value="1"/>
</dbReference>
<evidence type="ECO:0000313" key="2">
    <source>
        <dbReference type="Proteomes" id="UP001230268"/>
    </source>
</evidence>
<proteinExistence type="predicted"/>